<dbReference type="Proteomes" id="UP000027982">
    <property type="component" value="Chromosome"/>
</dbReference>
<reference evidence="2 3" key="1">
    <citation type="journal article" date="2014" name="PLoS ONE">
        <title>The first complete genome sequence of the class fimbriimonadia in the phylum armatimonadetes.</title>
        <authorList>
            <person name="Hu Z.Y."/>
            <person name="Wang Y.Z."/>
            <person name="Im W.T."/>
            <person name="Wang S.Y."/>
            <person name="Zhao G.P."/>
            <person name="Zheng H.J."/>
            <person name="Quan Z.X."/>
        </authorList>
    </citation>
    <scope>NUCLEOTIDE SEQUENCE [LARGE SCALE GENOMIC DNA]</scope>
    <source>
        <strain evidence="2">Gsoil 348</strain>
    </source>
</reference>
<evidence type="ECO:0000256" key="1">
    <source>
        <dbReference type="SAM" id="Phobius"/>
    </source>
</evidence>
<evidence type="ECO:0000313" key="2">
    <source>
        <dbReference type="EMBL" id="AIE84118.1"/>
    </source>
</evidence>
<dbReference type="EMBL" id="CP007139">
    <property type="protein sequence ID" value="AIE84118.1"/>
    <property type="molecule type" value="Genomic_DNA"/>
</dbReference>
<feature type="transmembrane region" description="Helical" evidence="1">
    <location>
        <begin position="20"/>
        <end position="43"/>
    </location>
</feature>
<proteinExistence type="predicted"/>
<dbReference type="KEGG" id="fgi:OP10G_0750"/>
<keyword evidence="3" id="KW-1185">Reference proteome</keyword>
<dbReference type="STRING" id="661478.OP10G_0750"/>
<keyword evidence="1" id="KW-0472">Membrane</keyword>
<name>A0A068NKN1_FIMGI</name>
<gene>
    <name evidence="2" type="ORF">OP10G_0750</name>
</gene>
<dbReference type="RefSeq" id="WP_025227237.1">
    <property type="nucleotide sequence ID" value="NZ_CP007139.1"/>
</dbReference>
<evidence type="ECO:0000313" key="3">
    <source>
        <dbReference type="Proteomes" id="UP000027982"/>
    </source>
</evidence>
<dbReference type="AlphaFoldDB" id="A0A068NKN1"/>
<sequence length="64" mass="6932">MGPKESNAGFVDLHNPGGLVLIVIAFLFLIGITIMGAAFFKAAQEKDKETRERLKKAQNDSGNL</sequence>
<keyword evidence="1" id="KW-1133">Transmembrane helix</keyword>
<organism evidence="2 3">
    <name type="scientific">Fimbriimonas ginsengisoli Gsoil 348</name>
    <dbReference type="NCBI Taxonomy" id="661478"/>
    <lineage>
        <taxon>Bacteria</taxon>
        <taxon>Bacillati</taxon>
        <taxon>Armatimonadota</taxon>
        <taxon>Fimbriimonadia</taxon>
        <taxon>Fimbriimonadales</taxon>
        <taxon>Fimbriimonadaceae</taxon>
        <taxon>Fimbriimonas</taxon>
    </lineage>
</organism>
<protein>
    <submittedName>
        <fullName evidence="2">Uncharacterized protein</fullName>
    </submittedName>
</protein>
<dbReference type="HOGENOM" id="CLU_2861167_0_0_0"/>
<accession>A0A068NKN1</accession>
<keyword evidence="1" id="KW-0812">Transmembrane</keyword>